<keyword evidence="1" id="KW-0812">Transmembrane</keyword>
<sequence length="188" mass="20815">MGSPVVGRALIAGGVVAVGLGIVAMWIPGVATLFGGSDAFVPLLGILALVQTVRTASAVWNSPWERATLPDAHRVESPTFPGETFDRTFELSSYQTQTGRRTRLTRYLRHAAVRILVAETGDSTEVVRRRLERGTWTDDPVGAALFTEEYVPTWRDRIRSLLGRETLFQRRVRHAVAALEERMEGPDE</sequence>
<evidence type="ECO:0000256" key="1">
    <source>
        <dbReference type="SAM" id="Phobius"/>
    </source>
</evidence>
<gene>
    <name evidence="2" type="ORF">CP557_09400</name>
</gene>
<dbReference type="AlphaFoldDB" id="A0A2A5QV70"/>
<feature type="transmembrane region" description="Helical" evidence="1">
    <location>
        <begin position="9"/>
        <end position="27"/>
    </location>
</feature>
<comment type="caution">
    <text evidence="2">The sequence shown here is derived from an EMBL/GenBank/DDBJ whole genome shotgun (WGS) entry which is preliminary data.</text>
</comment>
<evidence type="ECO:0000313" key="2">
    <source>
        <dbReference type="EMBL" id="PCR90705.1"/>
    </source>
</evidence>
<accession>A0A2A5QV70</accession>
<reference evidence="2 3" key="1">
    <citation type="submission" date="2017-09" db="EMBL/GenBank/DDBJ databases">
        <title>Genome sequences of Natrinema ejinorence JCM 13890T.</title>
        <authorList>
            <person name="Roh S.W."/>
            <person name="Kim Y.B."/>
            <person name="Kim J.Y."/>
        </authorList>
    </citation>
    <scope>NUCLEOTIDE SEQUENCE [LARGE SCALE GENOMIC DNA]</scope>
    <source>
        <strain evidence="2 3">JCM 13890</strain>
    </source>
</reference>
<dbReference type="Proteomes" id="UP000219689">
    <property type="component" value="Unassembled WGS sequence"/>
</dbReference>
<keyword evidence="3" id="KW-1185">Reference proteome</keyword>
<dbReference type="EMBL" id="NXNI01000001">
    <property type="protein sequence ID" value="PCR90705.1"/>
    <property type="molecule type" value="Genomic_DNA"/>
</dbReference>
<name>A0A2A5QV70_9EURY</name>
<dbReference type="Pfam" id="PF23933">
    <property type="entry name" value="DUF7269"/>
    <property type="match status" value="1"/>
</dbReference>
<evidence type="ECO:0000313" key="3">
    <source>
        <dbReference type="Proteomes" id="UP000219689"/>
    </source>
</evidence>
<protein>
    <submittedName>
        <fullName evidence="2">Uncharacterized protein</fullName>
    </submittedName>
</protein>
<dbReference type="InterPro" id="IPR055693">
    <property type="entry name" value="DUF7269"/>
</dbReference>
<organism evidence="2 3">
    <name type="scientific">Natrinema ejinorense</name>
    <dbReference type="NCBI Taxonomy" id="373386"/>
    <lineage>
        <taxon>Archaea</taxon>
        <taxon>Methanobacteriati</taxon>
        <taxon>Methanobacteriota</taxon>
        <taxon>Stenosarchaea group</taxon>
        <taxon>Halobacteria</taxon>
        <taxon>Halobacteriales</taxon>
        <taxon>Natrialbaceae</taxon>
        <taxon>Natrinema</taxon>
    </lineage>
</organism>
<keyword evidence="1" id="KW-1133">Transmembrane helix</keyword>
<dbReference type="RefSeq" id="WP_097379653.1">
    <property type="nucleotide sequence ID" value="NZ_NXNI01000001.1"/>
</dbReference>
<dbReference type="OrthoDB" id="31512at2157"/>
<proteinExistence type="predicted"/>
<keyword evidence="1" id="KW-0472">Membrane</keyword>
<feature type="transmembrane region" description="Helical" evidence="1">
    <location>
        <begin position="39"/>
        <end position="60"/>
    </location>
</feature>